<dbReference type="InterPro" id="IPR012318">
    <property type="entry name" value="HTH_CRP"/>
</dbReference>
<feature type="domain" description="HTH crp-type" evidence="5">
    <location>
        <begin position="139"/>
        <end position="212"/>
    </location>
</feature>
<dbReference type="GO" id="GO:0005829">
    <property type="term" value="C:cytosol"/>
    <property type="evidence" value="ECO:0007669"/>
    <property type="project" value="TreeGrafter"/>
</dbReference>
<dbReference type="InterPro" id="IPR036388">
    <property type="entry name" value="WH-like_DNA-bd_sf"/>
</dbReference>
<dbReference type="InterPro" id="IPR000595">
    <property type="entry name" value="cNMP-bd_dom"/>
</dbReference>
<dbReference type="SMART" id="SM00419">
    <property type="entry name" value="HTH_CRP"/>
    <property type="match status" value="1"/>
</dbReference>
<name>A0A0G3WA49_9CLOT</name>
<dbReference type="InterPro" id="IPR036390">
    <property type="entry name" value="WH_DNA-bd_sf"/>
</dbReference>
<reference evidence="6 7" key="1">
    <citation type="submission" date="2014-10" db="EMBL/GenBank/DDBJ databases">
        <title>Genome sequence of Clostridium aceticum DSM 1496.</title>
        <authorList>
            <person name="Poehlein A."/>
            <person name="Schiel-Bengelsdorf B."/>
            <person name="Gottschalk G."/>
            <person name="Duerre P."/>
            <person name="Daniel R."/>
        </authorList>
    </citation>
    <scope>NUCLEOTIDE SEQUENCE [LARGE SCALE GENOMIC DNA]</scope>
    <source>
        <strain evidence="6 7">DSM 1496</strain>
    </source>
</reference>
<keyword evidence="2" id="KW-0238">DNA-binding</keyword>
<evidence type="ECO:0000259" key="4">
    <source>
        <dbReference type="PROSITE" id="PS50042"/>
    </source>
</evidence>
<dbReference type="InterPro" id="IPR018490">
    <property type="entry name" value="cNMP-bd_dom_sf"/>
</dbReference>
<evidence type="ECO:0000313" key="7">
    <source>
        <dbReference type="Proteomes" id="UP000035704"/>
    </source>
</evidence>
<dbReference type="PATRIC" id="fig|84022.6.peg.1275"/>
<accession>A0A0G3WA49</accession>
<evidence type="ECO:0000256" key="2">
    <source>
        <dbReference type="ARBA" id="ARBA00023125"/>
    </source>
</evidence>
<feature type="domain" description="Cyclic nucleotide-binding" evidence="4">
    <location>
        <begin position="6"/>
        <end position="109"/>
    </location>
</feature>
<protein>
    <submittedName>
        <fullName evidence="6">Transcriptional regulator Crp/Fnr family</fullName>
    </submittedName>
</protein>
<dbReference type="STRING" id="84022.CACET_c12850"/>
<dbReference type="CDD" id="cd00038">
    <property type="entry name" value="CAP_ED"/>
    <property type="match status" value="1"/>
</dbReference>
<evidence type="ECO:0000256" key="3">
    <source>
        <dbReference type="ARBA" id="ARBA00023163"/>
    </source>
</evidence>
<dbReference type="GO" id="GO:0003700">
    <property type="term" value="F:DNA-binding transcription factor activity"/>
    <property type="evidence" value="ECO:0007669"/>
    <property type="project" value="TreeGrafter"/>
</dbReference>
<keyword evidence="3" id="KW-0804">Transcription</keyword>
<dbReference type="SUPFAM" id="SSF46785">
    <property type="entry name" value="Winged helix' DNA-binding domain"/>
    <property type="match status" value="1"/>
</dbReference>
<dbReference type="PROSITE" id="PS50042">
    <property type="entry name" value="CNMP_BINDING_3"/>
    <property type="match status" value="1"/>
</dbReference>
<dbReference type="RefSeq" id="WP_242849929.1">
    <property type="nucleotide sequence ID" value="NZ_CP009687.1"/>
</dbReference>
<organism evidence="6 7">
    <name type="scientific">Clostridium aceticum</name>
    <dbReference type="NCBI Taxonomy" id="84022"/>
    <lineage>
        <taxon>Bacteria</taxon>
        <taxon>Bacillati</taxon>
        <taxon>Bacillota</taxon>
        <taxon>Clostridia</taxon>
        <taxon>Eubacteriales</taxon>
        <taxon>Clostridiaceae</taxon>
        <taxon>Clostridium</taxon>
    </lineage>
</organism>
<dbReference type="SMART" id="SM00100">
    <property type="entry name" value="cNMP"/>
    <property type="match status" value="1"/>
</dbReference>
<dbReference type="Pfam" id="PF13545">
    <property type="entry name" value="HTH_Crp_2"/>
    <property type="match status" value="1"/>
</dbReference>
<dbReference type="KEGG" id="cace:CACET_c12850"/>
<dbReference type="GO" id="GO:0003677">
    <property type="term" value="F:DNA binding"/>
    <property type="evidence" value="ECO:0007669"/>
    <property type="project" value="UniProtKB-KW"/>
</dbReference>
<dbReference type="SUPFAM" id="SSF51206">
    <property type="entry name" value="cAMP-binding domain-like"/>
    <property type="match status" value="1"/>
</dbReference>
<evidence type="ECO:0000256" key="1">
    <source>
        <dbReference type="ARBA" id="ARBA00023015"/>
    </source>
</evidence>
<sequence length="223" mass="25529">MKDLELFQSLSPEEKHEIMKLAHGKTYLKGEMVFFEGDPADTIYLIKSGIVLLYKVSEKGKEVSLGILQENDIFGENTIFDDIQHTMNAKALENTFVCTCNKKDLPELLKDPMISLKIIKLLGDKLNNYTEQMATLAFQDVKGRVLDVLIRLAREYGEMTPEGIRINLLLNHQDLANLVNASRVMVTNTINELKREGVIRVNKRFFFILNSSLIKKNFYVENV</sequence>
<dbReference type="InterPro" id="IPR014710">
    <property type="entry name" value="RmlC-like_jellyroll"/>
</dbReference>
<keyword evidence="1" id="KW-0805">Transcription regulation</keyword>
<evidence type="ECO:0000313" key="6">
    <source>
        <dbReference type="EMBL" id="AKL94750.1"/>
    </source>
</evidence>
<dbReference type="PANTHER" id="PTHR24567">
    <property type="entry name" value="CRP FAMILY TRANSCRIPTIONAL REGULATORY PROTEIN"/>
    <property type="match status" value="1"/>
</dbReference>
<dbReference type="EMBL" id="CP009687">
    <property type="protein sequence ID" value="AKL94750.1"/>
    <property type="molecule type" value="Genomic_DNA"/>
</dbReference>
<evidence type="ECO:0000259" key="5">
    <source>
        <dbReference type="PROSITE" id="PS51063"/>
    </source>
</evidence>
<dbReference type="Gene3D" id="1.10.10.10">
    <property type="entry name" value="Winged helix-like DNA-binding domain superfamily/Winged helix DNA-binding domain"/>
    <property type="match status" value="1"/>
</dbReference>
<dbReference type="InterPro" id="IPR050397">
    <property type="entry name" value="Env_Response_Regulators"/>
</dbReference>
<proteinExistence type="predicted"/>
<dbReference type="PROSITE" id="PS51063">
    <property type="entry name" value="HTH_CRP_2"/>
    <property type="match status" value="1"/>
</dbReference>
<gene>
    <name evidence="6" type="ORF">CACET_c12850</name>
</gene>
<dbReference type="PANTHER" id="PTHR24567:SF74">
    <property type="entry name" value="HTH-TYPE TRANSCRIPTIONAL REGULATOR ARCR"/>
    <property type="match status" value="1"/>
</dbReference>
<dbReference type="AlphaFoldDB" id="A0A0G3WA49"/>
<dbReference type="Proteomes" id="UP000035704">
    <property type="component" value="Chromosome"/>
</dbReference>
<dbReference type="Pfam" id="PF00027">
    <property type="entry name" value="cNMP_binding"/>
    <property type="match status" value="1"/>
</dbReference>
<keyword evidence="7" id="KW-1185">Reference proteome</keyword>
<dbReference type="Gene3D" id="2.60.120.10">
    <property type="entry name" value="Jelly Rolls"/>
    <property type="match status" value="1"/>
</dbReference>